<accession>E3J3K0</accession>
<evidence type="ECO:0000256" key="2">
    <source>
        <dbReference type="ARBA" id="ARBA00023315"/>
    </source>
</evidence>
<evidence type="ECO:0000313" key="5">
    <source>
        <dbReference type="Proteomes" id="UP000002484"/>
    </source>
</evidence>
<dbReference type="InterPro" id="IPR050832">
    <property type="entry name" value="Bact_Acetyltransf"/>
</dbReference>
<dbReference type="Gene3D" id="3.40.630.30">
    <property type="match status" value="1"/>
</dbReference>
<feature type="domain" description="N-acetyltransferase" evidence="3">
    <location>
        <begin position="167"/>
        <end position="305"/>
    </location>
</feature>
<evidence type="ECO:0000259" key="3">
    <source>
        <dbReference type="PROSITE" id="PS51186"/>
    </source>
</evidence>
<dbReference type="SUPFAM" id="SSF55729">
    <property type="entry name" value="Acyl-CoA N-acyltransferases (Nat)"/>
    <property type="match status" value="1"/>
</dbReference>
<evidence type="ECO:0000313" key="4">
    <source>
        <dbReference type="EMBL" id="ADP78202.1"/>
    </source>
</evidence>
<dbReference type="PANTHER" id="PTHR43877">
    <property type="entry name" value="AMINOALKYLPHOSPHONATE N-ACETYLTRANSFERASE-RELATED-RELATED"/>
    <property type="match status" value="1"/>
</dbReference>
<dbReference type="PROSITE" id="PS51186">
    <property type="entry name" value="GNAT"/>
    <property type="match status" value="1"/>
</dbReference>
<protein>
    <submittedName>
        <fullName evidence="4">GCN5-related N-acetyltransferase</fullName>
    </submittedName>
</protein>
<evidence type="ECO:0000256" key="1">
    <source>
        <dbReference type="ARBA" id="ARBA00022679"/>
    </source>
</evidence>
<dbReference type="HOGENOM" id="CLU_048109_0_0_11"/>
<organism evidence="4 5">
    <name type="scientific">Pseudofrankia inefficax (strain DSM 45817 / CECT 9037 / DDB 130130 / EuI1c)</name>
    <name type="common">Frankia inefficax</name>
    <dbReference type="NCBI Taxonomy" id="298654"/>
    <lineage>
        <taxon>Bacteria</taxon>
        <taxon>Bacillati</taxon>
        <taxon>Actinomycetota</taxon>
        <taxon>Actinomycetes</taxon>
        <taxon>Frankiales</taxon>
        <taxon>Frankiaceae</taxon>
        <taxon>Pseudofrankia</taxon>
    </lineage>
</organism>
<dbReference type="STRING" id="298654.FraEuI1c_0114"/>
<dbReference type="eggNOG" id="COG0456">
    <property type="taxonomic scope" value="Bacteria"/>
</dbReference>
<name>E3J3K0_PSEI1</name>
<reference evidence="4 5" key="1">
    <citation type="submission" date="2010-10" db="EMBL/GenBank/DDBJ databases">
        <title>Complete sequence of Frankia sp. EuI1c.</title>
        <authorList>
            <consortium name="US DOE Joint Genome Institute"/>
            <person name="Lucas S."/>
            <person name="Copeland A."/>
            <person name="Lapidus A."/>
            <person name="Cheng J.-F."/>
            <person name="Bruce D."/>
            <person name="Goodwin L."/>
            <person name="Pitluck S."/>
            <person name="Chertkov O."/>
            <person name="Detter J.C."/>
            <person name="Han C."/>
            <person name="Tapia R."/>
            <person name="Land M."/>
            <person name="Hauser L."/>
            <person name="Jeffries C."/>
            <person name="Kyrpides N."/>
            <person name="Ivanova N."/>
            <person name="Mikhailova N."/>
            <person name="Beauchemin N."/>
            <person name="Sen A."/>
            <person name="Sur S.A."/>
            <person name="Gtari M."/>
            <person name="Wall L."/>
            <person name="Tisa L."/>
            <person name="Woyke T."/>
        </authorList>
    </citation>
    <scope>NUCLEOTIDE SEQUENCE [LARGE SCALE GENOMIC DNA]</scope>
    <source>
        <strain evidence="5">DSM 45817 / CECT 9037 / EuI1c</strain>
    </source>
</reference>
<dbReference type="OrthoDB" id="5243104at2"/>
<dbReference type="InterPro" id="IPR016181">
    <property type="entry name" value="Acyl_CoA_acyltransferase"/>
</dbReference>
<proteinExistence type="predicted"/>
<dbReference type="EMBL" id="CP002299">
    <property type="protein sequence ID" value="ADP78202.1"/>
    <property type="molecule type" value="Genomic_DNA"/>
</dbReference>
<dbReference type="AlphaFoldDB" id="E3J3K0"/>
<gene>
    <name evidence="4" type="ordered locus">FraEuI1c_0114</name>
</gene>
<keyword evidence="5" id="KW-1185">Reference proteome</keyword>
<dbReference type="RefSeq" id="WP_013421325.1">
    <property type="nucleotide sequence ID" value="NC_014666.1"/>
</dbReference>
<sequence>MSWRGEPGTDPLVGPRRFTDQAVDPAVARISGFTDRTALTRELEELAFRGWSALRTERVDGWVLRDSEGATRRGNSVWPHDDVADLPEALARVDRFYGRAGRPAFVQLTPASRPSGLRQALDVAGYEPEQGPTDVCVAGLAGIVAGVAGLAERAAPPAGRARGPVRVALAETPDDGWLDVCAAGGMSMFGQHRAASVAVLRRIETPAIYVTATVDGVPVGAGRGVADGDWLGIYSMATLPAARGQGAATTVMAALSTWATSVGARRALLQVEEQSTAARRIYAALGFLPVYRYTYRRRATGPAAP</sequence>
<dbReference type="Pfam" id="PF24553">
    <property type="entry name" value="Rv0428c_C"/>
    <property type="match status" value="1"/>
</dbReference>
<dbReference type="KEGG" id="fri:FraEuI1c_0114"/>
<dbReference type="GO" id="GO:0016747">
    <property type="term" value="F:acyltransferase activity, transferring groups other than amino-acyl groups"/>
    <property type="evidence" value="ECO:0007669"/>
    <property type="project" value="InterPro"/>
</dbReference>
<dbReference type="Proteomes" id="UP000002484">
    <property type="component" value="Chromosome"/>
</dbReference>
<dbReference type="PANTHER" id="PTHR43877:SF2">
    <property type="entry name" value="AMINOALKYLPHOSPHONATE N-ACETYLTRANSFERASE-RELATED"/>
    <property type="match status" value="1"/>
</dbReference>
<keyword evidence="2" id="KW-0012">Acyltransferase</keyword>
<dbReference type="InParanoid" id="E3J3K0"/>
<dbReference type="InterPro" id="IPR000182">
    <property type="entry name" value="GNAT_dom"/>
</dbReference>
<dbReference type="InterPro" id="IPR056935">
    <property type="entry name" value="Rv0428c-like_C"/>
</dbReference>
<keyword evidence="1 4" id="KW-0808">Transferase</keyword>